<accession>A0A3R7MLG5</accession>
<evidence type="ECO:0000313" key="3">
    <source>
        <dbReference type="Proteomes" id="UP000283634"/>
    </source>
</evidence>
<comment type="caution">
    <text evidence="2">The sequence shown here is derived from an EMBL/GenBank/DDBJ whole genome shotgun (WGS) entry which is preliminary data.</text>
</comment>
<feature type="transmembrane region" description="Helical" evidence="1">
    <location>
        <begin position="31"/>
        <end position="58"/>
    </location>
</feature>
<reference evidence="2 3" key="1">
    <citation type="journal article" date="2018" name="BMC Genomics">
        <title>Genomic comparison of Trypanosoma conorhini and Trypanosoma rangeli to Trypanosoma cruzi strains of high and low virulence.</title>
        <authorList>
            <person name="Bradwell K.R."/>
            <person name="Koparde V.N."/>
            <person name="Matveyev A.V."/>
            <person name="Serrano M.G."/>
            <person name="Alves J.M."/>
            <person name="Parikh H."/>
            <person name="Huang B."/>
            <person name="Lee V."/>
            <person name="Espinosa-Alvarez O."/>
            <person name="Ortiz P.A."/>
            <person name="Costa-Martins A.G."/>
            <person name="Teixeira M.M."/>
            <person name="Buck G.A."/>
        </authorList>
    </citation>
    <scope>NUCLEOTIDE SEQUENCE [LARGE SCALE GENOMIC DNA]</scope>
    <source>
        <strain evidence="2 3">AM80</strain>
    </source>
</reference>
<dbReference type="AlphaFoldDB" id="A0A3R7MLG5"/>
<dbReference type="RefSeq" id="XP_029238239.1">
    <property type="nucleotide sequence ID" value="XM_029381779.1"/>
</dbReference>
<evidence type="ECO:0000313" key="2">
    <source>
        <dbReference type="EMBL" id="RNF04675.1"/>
    </source>
</evidence>
<keyword evidence="3" id="KW-1185">Reference proteome</keyword>
<dbReference type="EMBL" id="MKGL01000156">
    <property type="protein sequence ID" value="RNF04675.1"/>
    <property type="molecule type" value="Genomic_DNA"/>
</dbReference>
<keyword evidence="1" id="KW-1133">Transmembrane helix</keyword>
<name>A0A3R7MLG5_TRYRA</name>
<gene>
    <name evidence="2" type="ORF">TraAM80_04871</name>
</gene>
<dbReference type="OrthoDB" id="243438at2759"/>
<proteinExistence type="predicted"/>
<organism evidence="2 3">
    <name type="scientific">Trypanosoma rangeli</name>
    <dbReference type="NCBI Taxonomy" id="5698"/>
    <lineage>
        <taxon>Eukaryota</taxon>
        <taxon>Discoba</taxon>
        <taxon>Euglenozoa</taxon>
        <taxon>Kinetoplastea</taxon>
        <taxon>Metakinetoplastina</taxon>
        <taxon>Trypanosomatida</taxon>
        <taxon>Trypanosomatidae</taxon>
        <taxon>Trypanosoma</taxon>
        <taxon>Herpetosoma</taxon>
    </lineage>
</organism>
<keyword evidence="1" id="KW-0812">Transmembrane</keyword>
<protein>
    <submittedName>
        <fullName evidence="2">Uncharacterized protein</fullName>
    </submittedName>
</protein>
<dbReference type="GeneID" id="40328804"/>
<keyword evidence="1" id="KW-0472">Membrane</keyword>
<sequence>MTLRWSLTLRIVQGHVCLLQGHVCGMPFKGVAYLCLAHVPTVLGLLLLFLLLCSSLWLEWSGSTGRAIAFYLEHVHLKSCPLESEEAVKLAERDRGSLVVCSSAHCYAGLIWKT</sequence>
<dbReference type="Proteomes" id="UP000283634">
    <property type="component" value="Unassembled WGS sequence"/>
</dbReference>
<evidence type="ECO:0000256" key="1">
    <source>
        <dbReference type="SAM" id="Phobius"/>
    </source>
</evidence>